<keyword evidence="2" id="KW-0472">Membrane</keyword>
<feature type="transmembrane region" description="Helical" evidence="2">
    <location>
        <begin position="240"/>
        <end position="264"/>
    </location>
</feature>
<dbReference type="STRING" id="1458426.SMCB_2293"/>
<feature type="coiled-coil region" evidence="1">
    <location>
        <begin position="321"/>
        <end position="349"/>
    </location>
</feature>
<dbReference type="RefSeq" id="WP_045537119.1">
    <property type="nucleotide sequence ID" value="NZ_AP014569.1"/>
</dbReference>
<feature type="transmembrane region" description="Helical" evidence="2">
    <location>
        <begin position="166"/>
        <end position="188"/>
    </location>
</feature>
<keyword evidence="2" id="KW-0812">Transmembrane</keyword>
<feature type="transmembrane region" description="Helical" evidence="2">
    <location>
        <begin position="68"/>
        <end position="96"/>
    </location>
</feature>
<proteinExistence type="predicted"/>
<keyword evidence="4" id="KW-1185">Reference proteome</keyword>
<feature type="transmembrane region" description="Helical" evidence="2">
    <location>
        <begin position="134"/>
        <end position="159"/>
    </location>
</feature>
<feature type="transmembrane region" description="Helical" evidence="2">
    <location>
        <begin position="108"/>
        <end position="128"/>
    </location>
</feature>
<name>A0A060NPL7_9BURK</name>
<dbReference type="KEGG" id="cbab:SMCB_2293"/>
<evidence type="ECO:0000313" key="4">
    <source>
        <dbReference type="Proteomes" id="UP000066014"/>
    </source>
</evidence>
<keyword evidence="1" id="KW-0175">Coiled coil</keyword>
<feature type="transmembrane region" description="Helical" evidence="2">
    <location>
        <begin position="208"/>
        <end position="233"/>
    </location>
</feature>
<evidence type="ECO:0000256" key="1">
    <source>
        <dbReference type="SAM" id="Coils"/>
    </source>
</evidence>
<keyword evidence="2" id="KW-1133">Transmembrane helix</keyword>
<evidence type="ECO:0000313" key="3">
    <source>
        <dbReference type="EMBL" id="BAO84521.1"/>
    </source>
</evidence>
<feature type="transmembrane region" description="Helical" evidence="2">
    <location>
        <begin position="276"/>
        <end position="299"/>
    </location>
</feature>
<dbReference type="EMBL" id="AP014569">
    <property type="protein sequence ID" value="BAO84521.1"/>
    <property type="molecule type" value="Genomic_DNA"/>
</dbReference>
<dbReference type="Proteomes" id="UP000066014">
    <property type="component" value="Chromosome"/>
</dbReference>
<sequence length="398" mass="41058">MTTAAPESPTAAPSLHHKLAESRSLLGALDAITRWRPFAMLVLTFLACMILMAVLGGVSAAMARHSGFVAGLLGVVTLLLVMVTALVGVNAAGILLSDDTWERPQRNMVEALFASLFTSHRLIGILLLQGLLFLLYLIVFAIVLFICSIPGIGPLLYAVVFPAGSILTGVILFTLLYVAVPLAAPAVWNGATVMNALAMLAEIARQRLLFVVVMTLLLGLLLLLVTLIITAIISTGTAMTLGLSASIIGSSLGGLDSLGGLVMGTMGGMGGNMGSGYLWALGFGAATLFLLGVTPGMLVGMKGATIIHRAAIADLSLADAEQAIQEKIADVQRRAKEAKEQALKQAAKQAAHSAQVQSATTTPPATAPVATAALACPSCNHPAGADDVFCGNCGHKLK</sequence>
<organism evidence="3 4">
    <name type="scientific">Serpentinimonas maccroryi</name>
    <dbReference type="NCBI Taxonomy" id="1458426"/>
    <lineage>
        <taxon>Bacteria</taxon>
        <taxon>Pseudomonadati</taxon>
        <taxon>Pseudomonadota</taxon>
        <taxon>Betaproteobacteria</taxon>
        <taxon>Burkholderiales</taxon>
        <taxon>Comamonadaceae</taxon>
        <taxon>Serpentinimonas</taxon>
    </lineage>
</organism>
<dbReference type="HOGENOM" id="CLU_692066_0_0_4"/>
<accession>A0A060NPL7</accession>
<dbReference type="AlphaFoldDB" id="A0A060NPL7"/>
<dbReference type="OrthoDB" id="8795105at2"/>
<reference evidence="3 4" key="1">
    <citation type="journal article" date="2014" name="Nat. Commun.">
        <title>Physiological and genomic features of highly alkaliphilic hydrogen-utilizing Betaproteobacteria from a continental serpentinizing site.</title>
        <authorList>
            <person name="Suzuki S."/>
            <person name="Kuenen J.G."/>
            <person name="Schipper K."/>
            <person name="van der Velde S."/>
            <person name="Ishii S."/>
            <person name="Wu A."/>
            <person name="Sorokin D.Y."/>
            <person name="Tenney A."/>
            <person name="Meng X.Y."/>
            <person name="Morrill P.L."/>
            <person name="Kamagata Y."/>
            <person name="Muyzer G."/>
            <person name="Nealson K.H."/>
        </authorList>
    </citation>
    <scope>NUCLEOTIDE SEQUENCE [LARGE SCALE GENOMIC DNA]</scope>
    <source>
        <strain evidence="3 4">B1</strain>
    </source>
</reference>
<protein>
    <submittedName>
        <fullName evidence="3">Permease of the major facilitator superfamily</fullName>
    </submittedName>
</protein>
<gene>
    <name evidence="3" type="ORF">SMCB_2293</name>
</gene>
<evidence type="ECO:0000256" key="2">
    <source>
        <dbReference type="SAM" id="Phobius"/>
    </source>
</evidence>
<feature type="transmembrane region" description="Helical" evidence="2">
    <location>
        <begin position="38"/>
        <end position="62"/>
    </location>
</feature>